<sequence length="436" mass="46777">MTVASLQLLRQGIESTEAHLRLRQQASNMTTDSAPLLTSNGDTLTNVLRTEPTNPITAMDPTPLSAAPPLSGSTLTEAVHESTLKANADPTDLHDSSISVALPTQPFQAPTITSTTTTLATVTQDTLDPSPQQAEPSSSNLGSDTSTSTFTTTPTANPLTTLTTTIVQSTVTSVSPTLVLGDMECATHPLAQPDGRCPPDHYCNAALKQCSARLNNGQVCAADFQCLSVYCMEATCADRPSAAVGSLTGGQLVGITLGSIGGAIALVVLLLCCYRRRKRRLAAKRNRALHSTTEMAGNPRLSKYNYLTQILDDQQLDNRAPSTTINQHSTSSLSASALRPPLPFTGNLTPPPSIYTPSFHDYHNHPSSASEGMSIDHSSYTDSLDYHYANHHRTSLTDTTVSSRLTDQPPLHNRNNPLWDDALPPPTYHRQPNYNH</sequence>
<feature type="compositionally biased region" description="Low complexity" evidence="5">
    <location>
        <begin position="137"/>
        <end position="156"/>
    </location>
</feature>
<feature type="region of interest" description="Disordered" evidence="5">
    <location>
        <begin position="126"/>
        <end position="156"/>
    </location>
</feature>
<comment type="subcellular location">
    <subcellularLocation>
        <location evidence="1">Membrane</location>
        <topology evidence="1">Single-pass membrane protein</topology>
    </subcellularLocation>
</comment>
<dbReference type="GO" id="GO:0071944">
    <property type="term" value="C:cell periphery"/>
    <property type="evidence" value="ECO:0007669"/>
    <property type="project" value="UniProtKB-ARBA"/>
</dbReference>
<evidence type="ECO:0000256" key="5">
    <source>
        <dbReference type="SAM" id="MobiDB-lite"/>
    </source>
</evidence>
<keyword evidence="8" id="KW-1185">Reference proteome</keyword>
<dbReference type="InParanoid" id="A0A163MU97"/>
<evidence type="ECO:0000313" key="8">
    <source>
        <dbReference type="Proteomes" id="UP000078561"/>
    </source>
</evidence>
<feature type="region of interest" description="Disordered" evidence="5">
    <location>
        <begin position="397"/>
        <end position="436"/>
    </location>
</feature>
<dbReference type="EMBL" id="LT554937">
    <property type="protein sequence ID" value="SAM08751.1"/>
    <property type="molecule type" value="Genomic_DNA"/>
</dbReference>
<keyword evidence="2 6" id="KW-0812">Transmembrane</keyword>
<accession>A0A163MU97</accession>
<gene>
    <name evidence="7" type="primary">ABSGL_14417.1 scaffold 14663</name>
</gene>
<evidence type="ECO:0000256" key="3">
    <source>
        <dbReference type="ARBA" id="ARBA00022989"/>
    </source>
</evidence>
<evidence type="ECO:0000256" key="1">
    <source>
        <dbReference type="ARBA" id="ARBA00004167"/>
    </source>
</evidence>
<dbReference type="GO" id="GO:0016020">
    <property type="term" value="C:membrane"/>
    <property type="evidence" value="ECO:0007669"/>
    <property type="project" value="UniProtKB-SubCell"/>
</dbReference>
<dbReference type="InterPro" id="IPR051694">
    <property type="entry name" value="Immunoregulatory_rcpt-like"/>
</dbReference>
<evidence type="ECO:0000256" key="4">
    <source>
        <dbReference type="ARBA" id="ARBA00023136"/>
    </source>
</evidence>
<feature type="region of interest" description="Disordered" evidence="5">
    <location>
        <begin position="356"/>
        <end position="376"/>
    </location>
</feature>
<dbReference type="PANTHER" id="PTHR15549">
    <property type="entry name" value="PAIRED IMMUNOGLOBULIN-LIKE TYPE 2 RECEPTOR"/>
    <property type="match status" value="1"/>
</dbReference>
<reference evidence="7" key="1">
    <citation type="submission" date="2016-04" db="EMBL/GenBank/DDBJ databases">
        <authorList>
            <person name="Evans L.H."/>
            <person name="Alamgir A."/>
            <person name="Owens N."/>
            <person name="Weber N.D."/>
            <person name="Virtaneva K."/>
            <person name="Barbian K."/>
            <person name="Babar A."/>
            <person name="Rosenke K."/>
        </authorList>
    </citation>
    <scope>NUCLEOTIDE SEQUENCE [LARGE SCALE GENOMIC DNA]</scope>
    <source>
        <strain evidence="7">CBS 101.48</strain>
    </source>
</reference>
<organism evidence="7">
    <name type="scientific">Absidia glauca</name>
    <name type="common">Pin mould</name>
    <dbReference type="NCBI Taxonomy" id="4829"/>
    <lineage>
        <taxon>Eukaryota</taxon>
        <taxon>Fungi</taxon>
        <taxon>Fungi incertae sedis</taxon>
        <taxon>Mucoromycota</taxon>
        <taxon>Mucoromycotina</taxon>
        <taxon>Mucoromycetes</taxon>
        <taxon>Mucorales</taxon>
        <taxon>Cunninghamellaceae</taxon>
        <taxon>Absidia</taxon>
    </lineage>
</organism>
<dbReference type="OrthoDB" id="2287669at2759"/>
<dbReference type="Proteomes" id="UP000078561">
    <property type="component" value="Unassembled WGS sequence"/>
</dbReference>
<evidence type="ECO:0000256" key="6">
    <source>
        <dbReference type="SAM" id="Phobius"/>
    </source>
</evidence>
<dbReference type="AlphaFoldDB" id="A0A163MU97"/>
<keyword evidence="3 6" id="KW-1133">Transmembrane helix</keyword>
<feature type="compositionally biased region" description="Polar residues" evidence="5">
    <location>
        <begin position="397"/>
        <end position="406"/>
    </location>
</feature>
<name>A0A163MU97_ABSGL</name>
<evidence type="ECO:0000313" key="7">
    <source>
        <dbReference type="EMBL" id="SAM08751.1"/>
    </source>
</evidence>
<feature type="transmembrane region" description="Helical" evidence="6">
    <location>
        <begin position="252"/>
        <end position="274"/>
    </location>
</feature>
<keyword evidence="4 6" id="KW-0472">Membrane</keyword>
<feature type="compositionally biased region" description="Polar residues" evidence="5">
    <location>
        <begin position="127"/>
        <end position="136"/>
    </location>
</feature>
<protein>
    <submittedName>
        <fullName evidence="7">Uncharacterized protein</fullName>
    </submittedName>
</protein>
<proteinExistence type="predicted"/>
<evidence type="ECO:0000256" key="2">
    <source>
        <dbReference type="ARBA" id="ARBA00022692"/>
    </source>
</evidence>
<feature type="compositionally biased region" description="Polar residues" evidence="5">
    <location>
        <begin position="365"/>
        <end position="376"/>
    </location>
</feature>
<dbReference type="STRING" id="4829.A0A163MU97"/>